<proteinExistence type="predicted"/>
<reference evidence="1 2" key="1">
    <citation type="journal article" date="2014" name="Nat. Commun.">
        <title>Multiple recent horizontal transfers of a large genomic region in cheese making fungi.</title>
        <authorList>
            <person name="Cheeseman K."/>
            <person name="Ropars J."/>
            <person name="Renault P."/>
            <person name="Dupont J."/>
            <person name="Gouzy J."/>
            <person name="Branca A."/>
            <person name="Abraham A.L."/>
            <person name="Ceppi M."/>
            <person name="Conseiller E."/>
            <person name="Debuchy R."/>
            <person name="Malagnac F."/>
            <person name="Goarin A."/>
            <person name="Silar P."/>
            <person name="Lacoste S."/>
            <person name="Sallet E."/>
            <person name="Bensimon A."/>
            <person name="Giraud T."/>
            <person name="Brygoo Y."/>
        </authorList>
    </citation>
    <scope>NUCLEOTIDE SEQUENCE [LARGE SCALE GENOMIC DNA]</scope>
    <source>
        <strain evidence="2">FM 013</strain>
    </source>
</reference>
<protein>
    <submittedName>
        <fullName evidence="1">Str. FM013</fullName>
    </submittedName>
</protein>
<organism evidence="1 2">
    <name type="scientific">Penicillium camemberti (strain FM 013)</name>
    <dbReference type="NCBI Taxonomy" id="1429867"/>
    <lineage>
        <taxon>Eukaryota</taxon>
        <taxon>Fungi</taxon>
        <taxon>Dikarya</taxon>
        <taxon>Ascomycota</taxon>
        <taxon>Pezizomycotina</taxon>
        <taxon>Eurotiomycetes</taxon>
        <taxon>Eurotiomycetidae</taxon>
        <taxon>Eurotiales</taxon>
        <taxon>Aspergillaceae</taxon>
        <taxon>Penicillium</taxon>
    </lineage>
</organism>
<keyword evidence="2" id="KW-1185">Reference proteome</keyword>
<sequence length="57" mass="6553">MVRSQFWIFLRTRCSQEDSGPPEAYPLNRMMRSWRCSRNPVSTPLGGCLPASYTGTR</sequence>
<name>A0A0G4P302_PENC3</name>
<dbReference type="Proteomes" id="UP000053732">
    <property type="component" value="Unassembled WGS sequence"/>
</dbReference>
<accession>A0A0G4P302</accession>
<evidence type="ECO:0000313" key="2">
    <source>
        <dbReference type="Proteomes" id="UP000053732"/>
    </source>
</evidence>
<evidence type="ECO:0000313" key="1">
    <source>
        <dbReference type="EMBL" id="CRL20700.1"/>
    </source>
</evidence>
<gene>
    <name evidence="1" type="ORF">PCAMFM013_S004g000641</name>
</gene>
<dbReference type="EMBL" id="HG793137">
    <property type="protein sequence ID" value="CRL20700.1"/>
    <property type="molecule type" value="Genomic_DNA"/>
</dbReference>
<dbReference type="AlphaFoldDB" id="A0A0G4P302"/>